<gene>
    <name evidence="1" type="ORF">M9H77_06472</name>
</gene>
<dbReference type="Proteomes" id="UP001060085">
    <property type="component" value="Linkage Group LG02"/>
</dbReference>
<evidence type="ECO:0000313" key="1">
    <source>
        <dbReference type="EMBL" id="KAI5675522.1"/>
    </source>
</evidence>
<organism evidence="1 2">
    <name type="scientific">Catharanthus roseus</name>
    <name type="common">Madagascar periwinkle</name>
    <name type="synonym">Vinca rosea</name>
    <dbReference type="NCBI Taxonomy" id="4058"/>
    <lineage>
        <taxon>Eukaryota</taxon>
        <taxon>Viridiplantae</taxon>
        <taxon>Streptophyta</taxon>
        <taxon>Embryophyta</taxon>
        <taxon>Tracheophyta</taxon>
        <taxon>Spermatophyta</taxon>
        <taxon>Magnoliopsida</taxon>
        <taxon>eudicotyledons</taxon>
        <taxon>Gunneridae</taxon>
        <taxon>Pentapetalae</taxon>
        <taxon>asterids</taxon>
        <taxon>lamiids</taxon>
        <taxon>Gentianales</taxon>
        <taxon>Apocynaceae</taxon>
        <taxon>Rauvolfioideae</taxon>
        <taxon>Vinceae</taxon>
        <taxon>Catharanthinae</taxon>
        <taxon>Catharanthus</taxon>
    </lineage>
</organism>
<protein>
    <submittedName>
        <fullName evidence="1">Uncharacterized protein</fullName>
    </submittedName>
</protein>
<accession>A0ACC0BSF6</accession>
<sequence>MDGSPCGLLLGLLGDQSPRLSLSSVIIRFSIYISIHFREKLASNEYGWRLRGDSLLIRIRAKELSEDPLTADTELTRVFAKQKTDEQTVMQWGKNSVWKPVVVKQAGIGSLAEDDALNILSPVSSKSVCLKQGVPISKQRTNDSISTVFYNKERAGTELVDTVESVVDSEAVEIVVADLPYLK</sequence>
<comment type="caution">
    <text evidence="1">The sequence shown here is derived from an EMBL/GenBank/DDBJ whole genome shotgun (WGS) entry which is preliminary data.</text>
</comment>
<keyword evidence="2" id="KW-1185">Reference proteome</keyword>
<name>A0ACC0BSF6_CATRO</name>
<evidence type="ECO:0000313" key="2">
    <source>
        <dbReference type="Proteomes" id="UP001060085"/>
    </source>
</evidence>
<reference evidence="2" key="1">
    <citation type="journal article" date="2023" name="Nat. Plants">
        <title>Single-cell RNA sequencing provides a high-resolution roadmap for understanding the multicellular compartmentation of specialized metabolism.</title>
        <authorList>
            <person name="Sun S."/>
            <person name="Shen X."/>
            <person name="Li Y."/>
            <person name="Li Y."/>
            <person name="Wang S."/>
            <person name="Li R."/>
            <person name="Zhang H."/>
            <person name="Shen G."/>
            <person name="Guo B."/>
            <person name="Wei J."/>
            <person name="Xu J."/>
            <person name="St-Pierre B."/>
            <person name="Chen S."/>
            <person name="Sun C."/>
        </authorList>
    </citation>
    <scope>NUCLEOTIDE SEQUENCE [LARGE SCALE GENOMIC DNA]</scope>
</reference>
<proteinExistence type="predicted"/>
<dbReference type="EMBL" id="CM044702">
    <property type="protein sequence ID" value="KAI5675522.1"/>
    <property type="molecule type" value="Genomic_DNA"/>
</dbReference>